<dbReference type="InterPro" id="IPR013249">
    <property type="entry name" value="RNA_pol_sigma70_r4_t2"/>
</dbReference>
<dbReference type="InterPro" id="IPR013324">
    <property type="entry name" value="RNA_pol_sigma_r3/r4-like"/>
</dbReference>
<evidence type="ECO:0000256" key="1">
    <source>
        <dbReference type="ARBA" id="ARBA00010641"/>
    </source>
</evidence>
<evidence type="ECO:0000313" key="9">
    <source>
        <dbReference type="Proteomes" id="UP000276128"/>
    </source>
</evidence>
<dbReference type="InterPro" id="IPR036388">
    <property type="entry name" value="WH-like_DNA-bd_sf"/>
</dbReference>
<evidence type="ECO:0000313" key="8">
    <source>
        <dbReference type="EMBL" id="RTE03523.1"/>
    </source>
</evidence>
<feature type="domain" description="RNA polymerase sigma factor 70 region 4 type 2" evidence="7">
    <location>
        <begin position="123"/>
        <end position="174"/>
    </location>
</feature>
<dbReference type="InterPro" id="IPR007627">
    <property type="entry name" value="RNA_pol_sigma70_r2"/>
</dbReference>
<keyword evidence="4" id="KW-0238">DNA-binding</keyword>
<evidence type="ECO:0000259" key="7">
    <source>
        <dbReference type="Pfam" id="PF08281"/>
    </source>
</evidence>
<keyword evidence="3" id="KW-0731">Sigma factor</keyword>
<evidence type="ECO:0000256" key="4">
    <source>
        <dbReference type="ARBA" id="ARBA00023125"/>
    </source>
</evidence>
<dbReference type="GO" id="GO:0006352">
    <property type="term" value="P:DNA-templated transcription initiation"/>
    <property type="evidence" value="ECO:0007669"/>
    <property type="project" value="InterPro"/>
</dbReference>
<dbReference type="NCBIfam" id="TIGR02937">
    <property type="entry name" value="sigma70-ECF"/>
    <property type="match status" value="1"/>
</dbReference>
<dbReference type="PANTHER" id="PTHR43133">
    <property type="entry name" value="RNA POLYMERASE ECF-TYPE SIGMA FACTO"/>
    <property type="match status" value="1"/>
</dbReference>
<dbReference type="SUPFAM" id="SSF88659">
    <property type="entry name" value="Sigma3 and sigma4 domains of RNA polymerase sigma factors"/>
    <property type="match status" value="1"/>
</dbReference>
<evidence type="ECO:0000259" key="6">
    <source>
        <dbReference type="Pfam" id="PF04542"/>
    </source>
</evidence>
<dbReference type="Pfam" id="PF04542">
    <property type="entry name" value="Sigma70_r2"/>
    <property type="match status" value="1"/>
</dbReference>
<dbReference type="RefSeq" id="WP_126144536.1">
    <property type="nucleotide sequence ID" value="NZ_RXHU01000103.1"/>
</dbReference>
<dbReference type="EMBL" id="RXHU01000103">
    <property type="protein sequence ID" value="RTE03523.1"/>
    <property type="molecule type" value="Genomic_DNA"/>
</dbReference>
<dbReference type="SUPFAM" id="SSF88946">
    <property type="entry name" value="Sigma2 domain of RNA polymerase sigma factors"/>
    <property type="match status" value="1"/>
</dbReference>
<name>A0A3S0A072_9BACL</name>
<dbReference type="Gene3D" id="1.10.1740.10">
    <property type="match status" value="1"/>
</dbReference>
<dbReference type="InterPro" id="IPR039425">
    <property type="entry name" value="RNA_pol_sigma-70-like"/>
</dbReference>
<sequence>MGENDQHLAAALRLRSPSALGDLMDHYGSVVYGLVGRILAGTCQPEDVEECVSDVFLKAWRRIEEYDATKGSLRTWLLILAKYAALDARRKLMKKQETASLEEHVVSGDSVENQVLSKETAAEIINMVNELPEPDRTIVYRRYFYYESIEQIAKGLELTAKAIENRLYRLRKMLKTKLGGGREEIAHVPE</sequence>
<protein>
    <submittedName>
        <fullName evidence="8">Sigma-70 family RNA polymerase sigma factor</fullName>
    </submittedName>
</protein>
<gene>
    <name evidence="8" type="ORF">EJQ19_28035</name>
</gene>
<keyword evidence="2" id="KW-0805">Transcription regulation</keyword>
<keyword evidence="9" id="KW-1185">Reference proteome</keyword>
<feature type="domain" description="RNA polymerase sigma-70 region 2" evidence="6">
    <location>
        <begin position="23"/>
        <end position="92"/>
    </location>
</feature>
<dbReference type="InterPro" id="IPR014284">
    <property type="entry name" value="RNA_pol_sigma-70_dom"/>
</dbReference>
<dbReference type="Proteomes" id="UP000276128">
    <property type="component" value="Unassembled WGS sequence"/>
</dbReference>
<dbReference type="GO" id="GO:0003677">
    <property type="term" value="F:DNA binding"/>
    <property type="evidence" value="ECO:0007669"/>
    <property type="project" value="UniProtKB-KW"/>
</dbReference>
<dbReference type="GO" id="GO:0016987">
    <property type="term" value="F:sigma factor activity"/>
    <property type="evidence" value="ECO:0007669"/>
    <property type="project" value="UniProtKB-KW"/>
</dbReference>
<dbReference type="Gene3D" id="1.10.10.10">
    <property type="entry name" value="Winged helix-like DNA-binding domain superfamily/Winged helix DNA-binding domain"/>
    <property type="match status" value="1"/>
</dbReference>
<evidence type="ECO:0000256" key="3">
    <source>
        <dbReference type="ARBA" id="ARBA00023082"/>
    </source>
</evidence>
<dbReference type="PANTHER" id="PTHR43133:SF8">
    <property type="entry name" value="RNA POLYMERASE SIGMA FACTOR HI_1459-RELATED"/>
    <property type="match status" value="1"/>
</dbReference>
<comment type="similarity">
    <text evidence="1">Belongs to the sigma-70 factor family. ECF subfamily.</text>
</comment>
<dbReference type="AlphaFoldDB" id="A0A3S0A072"/>
<proteinExistence type="inferred from homology"/>
<accession>A0A3S0A072</accession>
<keyword evidence="5" id="KW-0804">Transcription</keyword>
<evidence type="ECO:0000256" key="2">
    <source>
        <dbReference type="ARBA" id="ARBA00023015"/>
    </source>
</evidence>
<dbReference type="Pfam" id="PF08281">
    <property type="entry name" value="Sigma70_r4_2"/>
    <property type="match status" value="1"/>
</dbReference>
<comment type="caution">
    <text evidence="8">The sequence shown here is derived from an EMBL/GenBank/DDBJ whole genome shotgun (WGS) entry which is preliminary data.</text>
</comment>
<dbReference type="InterPro" id="IPR013325">
    <property type="entry name" value="RNA_pol_sigma_r2"/>
</dbReference>
<organism evidence="8 9">
    <name type="scientific">Paenibacillus whitsoniae</name>
    <dbReference type="NCBI Taxonomy" id="2496558"/>
    <lineage>
        <taxon>Bacteria</taxon>
        <taxon>Bacillati</taxon>
        <taxon>Bacillota</taxon>
        <taxon>Bacilli</taxon>
        <taxon>Bacillales</taxon>
        <taxon>Paenibacillaceae</taxon>
        <taxon>Paenibacillus</taxon>
    </lineage>
</organism>
<evidence type="ECO:0000256" key="5">
    <source>
        <dbReference type="ARBA" id="ARBA00023163"/>
    </source>
</evidence>
<reference evidence="8 9" key="1">
    <citation type="submission" date="2018-12" db="EMBL/GenBank/DDBJ databases">
        <title>Bacillus ochoae sp. nov., Paenibacillus whitsoniae sp. nov., Paenibacillus spiritus sp. nov. Isolated from the Mars Exploration Rover during spacecraft assembly.</title>
        <authorList>
            <person name="Seuylemezian A."/>
            <person name="Vaishampayan P."/>
        </authorList>
    </citation>
    <scope>NUCLEOTIDE SEQUENCE [LARGE SCALE GENOMIC DNA]</scope>
    <source>
        <strain evidence="8 9">MER 54</strain>
    </source>
</reference>
<dbReference type="OrthoDB" id="2678696at2"/>